<accession>A0A4Z2EC22</accession>
<feature type="transmembrane region" description="Helical" evidence="1">
    <location>
        <begin position="26"/>
        <end position="59"/>
    </location>
</feature>
<keyword evidence="1" id="KW-1133">Transmembrane helix</keyword>
<evidence type="ECO:0000256" key="1">
    <source>
        <dbReference type="SAM" id="Phobius"/>
    </source>
</evidence>
<dbReference type="AlphaFoldDB" id="A0A4Z2EC22"/>
<proteinExistence type="predicted"/>
<reference evidence="2 3" key="1">
    <citation type="submission" date="2019-03" db="EMBL/GenBank/DDBJ databases">
        <title>First draft genome of Liparis tanakae, snailfish: a comprehensive survey of snailfish specific genes.</title>
        <authorList>
            <person name="Kim W."/>
            <person name="Song I."/>
            <person name="Jeong J.-H."/>
            <person name="Kim D."/>
            <person name="Kim S."/>
            <person name="Ryu S."/>
            <person name="Song J.Y."/>
            <person name="Lee S.K."/>
        </authorList>
    </citation>
    <scope>NUCLEOTIDE SEQUENCE [LARGE SCALE GENOMIC DNA]</scope>
    <source>
        <tissue evidence="2">Muscle</tissue>
    </source>
</reference>
<sequence>MDFQCFDRPTLRHVAMSPSPGSTITIIIITIITIITIIIITTTIITIIITTIIIVIVIIAPRSSLEMHESLSVVIVLLTSRAPLAPRGRHAEEE</sequence>
<evidence type="ECO:0000313" key="2">
    <source>
        <dbReference type="EMBL" id="TNN26273.1"/>
    </source>
</evidence>
<dbReference type="Proteomes" id="UP000314294">
    <property type="component" value="Unassembled WGS sequence"/>
</dbReference>
<dbReference type="EMBL" id="SRLO01010587">
    <property type="protein sequence ID" value="TNN26273.1"/>
    <property type="molecule type" value="Genomic_DNA"/>
</dbReference>
<name>A0A4Z2EC22_9TELE</name>
<keyword evidence="3" id="KW-1185">Reference proteome</keyword>
<organism evidence="2 3">
    <name type="scientific">Liparis tanakae</name>
    <name type="common">Tanaka's snailfish</name>
    <dbReference type="NCBI Taxonomy" id="230148"/>
    <lineage>
        <taxon>Eukaryota</taxon>
        <taxon>Metazoa</taxon>
        <taxon>Chordata</taxon>
        <taxon>Craniata</taxon>
        <taxon>Vertebrata</taxon>
        <taxon>Euteleostomi</taxon>
        <taxon>Actinopterygii</taxon>
        <taxon>Neopterygii</taxon>
        <taxon>Teleostei</taxon>
        <taxon>Neoteleostei</taxon>
        <taxon>Acanthomorphata</taxon>
        <taxon>Eupercaria</taxon>
        <taxon>Perciformes</taxon>
        <taxon>Cottioidei</taxon>
        <taxon>Cottales</taxon>
        <taxon>Liparidae</taxon>
        <taxon>Liparis</taxon>
    </lineage>
</organism>
<gene>
    <name evidence="2" type="ORF">EYF80_063590</name>
</gene>
<evidence type="ECO:0000313" key="3">
    <source>
        <dbReference type="Proteomes" id="UP000314294"/>
    </source>
</evidence>
<protein>
    <submittedName>
        <fullName evidence="2">Uncharacterized protein</fullName>
    </submittedName>
</protein>
<keyword evidence="1" id="KW-0472">Membrane</keyword>
<keyword evidence="1" id="KW-0812">Transmembrane</keyword>
<comment type="caution">
    <text evidence="2">The sequence shown here is derived from an EMBL/GenBank/DDBJ whole genome shotgun (WGS) entry which is preliminary data.</text>
</comment>